<name>A0A516SGG6_9NEIS</name>
<dbReference type="AlphaFoldDB" id="A0A516SGG6"/>
<gene>
    <name evidence="3" type="ORF">FNU76_13265</name>
</gene>
<feature type="region of interest" description="Disordered" evidence="1">
    <location>
        <begin position="1"/>
        <end position="20"/>
    </location>
</feature>
<dbReference type="Proteomes" id="UP000317550">
    <property type="component" value="Chromosome"/>
</dbReference>
<evidence type="ECO:0000313" key="4">
    <source>
        <dbReference type="Proteomes" id="UP000317550"/>
    </source>
</evidence>
<dbReference type="KEGG" id="cari:FNU76_13265"/>
<dbReference type="EMBL" id="CP041730">
    <property type="protein sequence ID" value="QDQ27253.1"/>
    <property type="molecule type" value="Genomic_DNA"/>
</dbReference>
<keyword evidence="2" id="KW-0812">Transmembrane</keyword>
<keyword evidence="2" id="KW-1133">Transmembrane helix</keyword>
<organism evidence="3 4">
    <name type="scientific">Chitinimonas arctica</name>
    <dbReference type="NCBI Taxonomy" id="2594795"/>
    <lineage>
        <taxon>Bacteria</taxon>
        <taxon>Pseudomonadati</taxon>
        <taxon>Pseudomonadota</taxon>
        <taxon>Betaproteobacteria</taxon>
        <taxon>Neisseriales</taxon>
        <taxon>Chitinibacteraceae</taxon>
        <taxon>Chitinimonas</taxon>
    </lineage>
</organism>
<proteinExistence type="predicted"/>
<dbReference type="OrthoDB" id="9429431at2"/>
<keyword evidence="4" id="KW-1185">Reference proteome</keyword>
<reference evidence="4" key="1">
    <citation type="submission" date="2019-07" db="EMBL/GenBank/DDBJ databases">
        <title>Chitinimonas sp. nov., isolated from Ny-Alesund, arctica soil.</title>
        <authorList>
            <person name="Xu Q."/>
            <person name="Peng F."/>
        </authorList>
    </citation>
    <scope>NUCLEOTIDE SEQUENCE [LARGE SCALE GENOMIC DNA]</scope>
    <source>
        <strain evidence="4">R3-44</strain>
    </source>
</reference>
<feature type="transmembrane region" description="Helical" evidence="2">
    <location>
        <begin position="38"/>
        <end position="58"/>
    </location>
</feature>
<evidence type="ECO:0000256" key="2">
    <source>
        <dbReference type="SAM" id="Phobius"/>
    </source>
</evidence>
<dbReference type="RefSeq" id="WP_144278646.1">
    <property type="nucleotide sequence ID" value="NZ_CP041730.1"/>
</dbReference>
<sequence length="264" mass="27814">MISATSEKPASPPHSPPPSRLAAALQQLRQEVQANPRLQAGLAAIALVAIVMGLLNLADRKTAAVRKLETLLAETSGMRKQLGSPMQQSARQGRLNAVREHIDKAFWHSSTPVIAQAELGEWLNSSLREAGVSGATVSQPVFRFLDQGGEQAGGGDTSASQSCRGDRCDLIELRTAIRFPFDPATLGKALAALEGADKQTLIEQLTVNAADRRVELSVLTLAKLSGAATTSATDTPAAAKIETAAPVASEANPEAPKKVVEVKW</sequence>
<feature type="compositionally biased region" description="Pro residues" evidence="1">
    <location>
        <begin position="10"/>
        <end position="19"/>
    </location>
</feature>
<accession>A0A516SGG6</accession>
<evidence type="ECO:0000256" key="1">
    <source>
        <dbReference type="SAM" id="MobiDB-lite"/>
    </source>
</evidence>
<protein>
    <submittedName>
        <fullName evidence="3">Uncharacterized protein</fullName>
    </submittedName>
</protein>
<keyword evidence="2" id="KW-0472">Membrane</keyword>
<evidence type="ECO:0000313" key="3">
    <source>
        <dbReference type="EMBL" id="QDQ27253.1"/>
    </source>
</evidence>